<evidence type="ECO:0000313" key="1">
    <source>
        <dbReference type="EMBL" id="RDX87254.1"/>
    </source>
</evidence>
<accession>A0A371G9M1</accession>
<dbReference type="EMBL" id="QJKJ01006278">
    <property type="protein sequence ID" value="RDX87254.1"/>
    <property type="molecule type" value="Genomic_DNA"/>
</dbReference>
<dbReference type="AlphaFoldDB" id="A0A371G9M1"/>
<name>A0A371G9M1_MUCPR</name>
<reference evidence="1" key="1">
    <citation type="submission" date="2018-05" db="EMBL/GenBank/DDBJ databases">
        <title>Draft genome of Mucuna pruriens seed.</title>
        <authorList>
            <person name="Nnadi N.E."/>
            <person name="Vos R."/>
            <person name="Hasami M.H."/>
            <person name="Devisetty U.K."/>
            <person name="Aguiy J.C."/>
        </authorList>
    </citation>
    <scope>NUCLEOTIDE SEQUENCE [LARGE SCALE GENOMIC DNA]</scope>
    <source>
        <strain evidence="1">JCA_2017</strain>
    </source>
</reference>
<feature type="non-terminal residue" evidence="1">
    <location>
        <position position="1"/>
    </location>
</feature>
<keyword evidence="2" id="KW-1185">Reference proteome</keyword>
<protein>
    <submittedName>
        <fullName evidence="1">Uncharacterized protein</fullName>
    </submittedName>
</protein>
<organism evidence="1 2">
    <name type="scientific">Mucuna pruriens</name>
    <name type="common">Velvet bean</name>
    <name type="synonym">Dolichos pruriens</name>
    <dbReference type="NCBI Taxonomy" id="157652"/>
    <lineage>
        <taxon>Eukaryota</taxon>
        <taxon>Viridiplantae</taxon>
        <taxon>Streptophyta</taxon>
        <taxon>Embryophyta</taxon>
        <taxon>Tracheophyta</taxon>
        <taxon>Spermatophyta</taxon>
        <taxon>Magnoliopsida</taxon>
        <taxon>eudicotyledons</taxon>
        <taxon>Gunneridae</taxon>
        <taxon>Pentapetalae</taxon>
        <taxon>rosids</taxon>
        <taxon>fabids</taxon>
        <taxon>Fabales</taxon>
        <taxon>Fabaceae</taxon>
        <taxon>Papilionoideae</taxon>
        <taxon>50 kb inversion clade</taxon>
        <taxon>NPAAA clade</taxon>
        <taxon>indigoferoid/millettioid clade</taxon>
        <taxon>Phaseoleae</taxon>
        <taxon>Mucuna</taxon>
    </lineage>
</organism>
<dbReference type="Proteomes" id="UP000257109">
    <property type="component" value="Unassembled WGS sequence"/>
</dbReference>
<proteinExistence type="predicted"/>
<comment type="caution">
    <text evidence="1">The sequence shown here is derived from an EMBL/GenBank/DDBJ whole genome shotgun (WGS) entry which is preliminary data.</text>
</comment>
<gene>
    <name evidence="1" type="ORF">CR513_31315</name>
</gene>
<sequence length="159" mass="17975">MVSPSHYSSAWMKKSPSYYWLTLKHDCTKHVKKCDKRHRQSPARATAFSHVTLAILYVGRGYFGPFSNNTGTDKVFDSGSRLFYKMGGGGASCPHLGKKGQAFLLEEVNLSIWSPDRNCLGQWDAVRFPVDCRLLRTIENLAIVHIGRTPLVEWPSRDD</sequence>
<evidence type="ECO:0000313" key="2">
    <source>
        <dbReference type="Proteomes" id="UP000257109"/>
    </source>
</evidence>